<feature type="transmembrane region" description="Helical" evidence="7">
    <location>
        <begin position="183"/>
        <end position="205"/>
    </location>
</feature>
<dbReference type="RefSeq" id="XP_028516731.1">
    <property type="nucleotide sequence ID" value="XM_028660930.1"/>
</dbReference>
<keyword evidence="7" id="KW-0472">Membrane</keyword>
<evidence type="ECO:0000313" key="9">
    <source>
        <dbReference type="EnsemblMetazoa" id="XP_028516731.1"/>
    </source>
</evidence>
<dbReference type="SUPFAM" id="SSF63712">
    <property type="entry name" value="Nicotinic receptor ligand binding domain-like"/>
    <property type="match status" value="1"/>
</dbReference>
<dbReference type="GeneID" id="110245259"/>
<keyword evidence="7" id="KW-0812">Transmembrane</keyword>
<dbReference type="Pfam" id="PF02932">
    <property type="entry name" value="Neur_chan_memb"/>
    <property type="match status" value="1"/>
</dbReference>
<dbReference type="CDD" id="cd19049">
    <property type="entry name" value="LGIC_TM_anion"/>
    <property type="match status" value="1"/>
</dbReference>
<dbReference type="KEGG" id="epa:110245259"/>
<dbReference type="PANTHER" id="PTHR18945">
    <property type="entry name" value="NEUROTRANSMITTER GATED ION CHANNEL"/>
    <property type="match status" value="1"/>
</dbReference>
<dbReference type="Proteomes" id="UP000887567">
    <property type="component" value="Unplaced"/>
</dbReference>
<dbReference type="GO" id="GO:0005230">
    <property type="term" value="F:extracellular ligand-gated monoatomic ion channel activity"/>
    <property type="evidence" value="ECO:0007669"/>
    <property type="project" value="InterPro"/>
</dbReference>
<dbReference type="InterPro" id="IPR038050">
    <property type="entry name" value="Neuro_actylchol_rec"/>
</dbReference>
<accession>A0A913YRH0</accession>
<evidence type="ECO:0000313" key="10">
    <source>
        <dbReference type="Proteomes" id="UP000887567"/>
    </source>
</evidence>
<dbReference type="PRINTS" id="PR00253">
    <property type="entry name" value="GABAARECEPTR"/>
</dbReference>
<organism evidence="9 10">
    <name type="scientific">Exaiptasia diaphana</name>
    <name type="common">Tropical sea anemone</name>
    <name type="synonym">Aiptasia pulchella</name>
    <dbReference type="NCBI Taxonomy" id="2652724"/>
    <lineage>
        <taxon>Eukaryota</taxon>
        <taxon>Metazoa</taxon>
        <taxon>Cnidaria</taxon>
        <taxon>Anthozoa</taxon>
        <taxon>Hexacorallia</taxon>
        <taxon>Actiniaria</taxon>
        <taxon>Aiptasiidae</taxon>
        <taxon>Exaiptasia</taxon>
    </lineage>
</organism>
<evidence type="ECO:0000256" key="7">
    <source>
        <dbReference type="SAM" id="Phobius"/>
    </source>
</evidence>
<evidence type="ECO:0000256" key="4">
    <source>
        <dbReference type="ARBA" id="ARBA00022475"/>
    </source>
</evidence>
<dbReference type="OrthoDB" id="5980836at2759"/>
<evidence type="ECO:0000256" key="6">
    <source>
        <dbReference type="ARBA" id="ARBA00023303"/>
    </source>
</evidence>
<dbReference type="InterPro" id="IPR006028">
    <property type="entry name" value="GABAA/Glycine_rcpt"/>
</dbReference>
<name>A0A913YRH0_EXADI</name>
<dbReference type="AlphaFoldDB" id="A0A913YRH0"/>
<keyword evidence="6" id="KW-0407">Ion channel</keyword>
<dbReference type="Gene3D" id="1.20.58.390">
    <property type="entry name" value="Neurotransmitter-gated ion-channel transmembrane domain"/>
    <property type="match status" value="1"/>
</dbReference>
<evidence type="ECO:0000256" key="3">
    <source>
        <dbReference type="ARBA" id="ARBA00022448"/>
    </source>
</evidence>
<dbReference type="InterPro" id="IPR036734">
    <property type="entry name" value="Neur_chan_lig-bd_sf"/>
</dbReference>
<reference evidence="9" key="1">
    <citation type="submission" date="2022-11" db="UniProtKB">
        <authorList>
            <consortium name="EnsemblMetazoa"/>
        </authorList>
    </citation>
    <scope>IDENTIFICATION</scope>
</reference>
<dbReference type="Gene3D" id="2.70.170.10">
    <property type="entry name" value="Neurotransmitter-gated ion-channel ligand-binding domain"/>
    <property type="match status" value="1"/>
</dbReference>
<proteinExistence type="predicted"/>
<sequence>MFYAYLVFTLCASYKRYILFLDENTKFFFLIPFSEEIPIYFYLRQYWTDPRLAGKINLFFSFSGGVITSFWRPFFFCYNARYSNMMVEDFFFNSQLLIHPNENFTFFFFTIKLARRSGYYIFFSYCPDMLIVALSWFFFWMDVGAIGDRLSLGITTILTVMFLLGSINAFLPKVSYAKAIDWYLIVSFIFVFLTLVESMIVFFFLEKDAGDKKNHQVFA</sequence>
<feature type="transmembrane region" description="Helical" evidence="7">
    <location>
        <begin position="119"/>
        <end position="139"/>
    </location>
</feature>
<dbReference type="EnsemblMetazoa" id="XM_028660930.1">
    <property type="protein sequence ID" value="XP_028516731.1"/>
    <property type="gene ID" value="LOC110245259"/>
</dbReference>
<evidence type="ECO:0000259" key="8">
    <source>
        <dbReference type="Pfam" id="PF02932"/>
    </source>
</evidence>
<dbReference type="GO" id="GO:0005886">
    <property type="term" value="C:plasma membrane"/>
    <property type="evidence" value="ECO:0007669"/>
    <property type="project" value="UniProtKB-SubCell"/>
</dbReference>
<keyword evidence="4" id="KW-1003">Cell membrane</keyword>
<keyword evidence="10" id="KW-1185">Reference proteome</keyword>
<keyword evidence="7" id="KW-1133">Transmembrane helix</keyword>
<dbReference type="InterPro" id="IPR036719">
    <property type="entry name" value="Neuro-gated_channel_TM_sf"/>
</dbReference>
<keyword evidence="5" id="KW-0406">Ion transport</keyword>
<dbReference type="InterPro" id="IPR006201">
    <property type="entry name" value="Neur_channel"/>
</dbReference>
<evidence type="ECO:0000256" key="2">
    <source>
        <dbReference type="ARBA" id="ARBA00004236"/>
    </source>
</evidence>
<evidence type="ECO:0000256" key="5">
    <source>
        <dbReference type="ARBA" id="ARBA00023065"/>
    </source>
</evidence>
<dbReference type="InterPro" id="IPR006029">
    <property type="entry name" value="Neurotrans-gated_channel_TM"/>
</dbReference>
<feature type="transmembrane region" description="Helical" evidence="7">
    <location>
        <begin position="151"/>
        <end position="171"/>
    </location>
</feature>
<dbReference type="SUPFAM" id="SSF90112">
    <property type="entry name" value="Neurotransmitter-gated ion-channel transmembrane pore"/>
    <property type="match status" value="1"/>
</dbReference>
<dbReference type="GO" id="GO:0004888">
    <property type="term" value="F:transmembrane signaling receptor activity"/>
    <property type="evidence" value="ECO:0007669"/>
    <property type="project" value="InterPro"/>
</dbReference>
<feature type="transmembrane region" description="Helical" evidence="7">
    <location>
        <begin position="56"/>
        <end position="78"/>
    </location>
</feature>
<comment type="subcellular location">
    <subcellularLocation>
        <location evidence="2">Cell membrane</location>
    </subcellularLocation>
    <subcellularLocation>
        <location evidence="1">Membrane</location>
        <topology evidence="1">Multi-pass membrane protein</topology>
    </subcellularLocation>
</comment>
<keyword evidence="3" id="KW-0813">Transport</keyword>
<feature type="domain" description="Neurotransmitter-gated ion-channel transmembrane" evidence="8">
    <location>
        <begin position="125"/>
        <end position="209"/>
    </location>
</feature>
<protein>
    <recommendedName>
        <fullName evidence="8">Neurotransmitter-gated ion-channel transmembrane domain-containing protein</fullName>
    </recommendedName>
</protein>
<dbReference type="OMA" id="CASYKRY"/>
<evidence type="ECO:0000256" key="1">
    <source>
        <dbReference type="ARBA" id="ARBA00004141"/>
    </source>
</evidence>